<reference evidence="12" key="1">
    <citation type="submission" date="2016-10" db="EMBL/GenBank/DDBJ databases">
        <authorList>
            <person name="Varghese N."/>
            <person name="Submissions S."/>
        </authorList>
    </citation>
    <scope>NUCLEOTIDE SEQUENCE [LARGE SCALE GENOMIC DNA]</scope>
    <source>
        <strain evidence="12">DSM 16995</strain>
    </source>
</reference>
<evidence type="ECO:0000256" key="7">
    <source>
        <dbReference type="ARBA" id="ARBA00023136"/>
    </source>
</evidence>
<dbReference type="NCBIfam" id="TIGR00023">
    <property type="entry name" value="glycerol-3-phosphate 1-O-acyltransferase PlsY"/>
    <property type="match status" value="1"/>
</dbReference>
<evidence type="ECO:0000256" key="10">
    <source>
        <dbReference type="HAMAP-Rule" id="MF_01043"/>
    </source>
</evidence>
<dbReference type="Proteomes" id="UP000199053">
    <property type="component" value="Unassembled WGS sequence"/>
</dbReference>
<evidence type="ECO:0000256" key="2">
    <source>
        <dbReference type="ARBA" id="ARBA00022516"/>
    </source>
</evidence>
<keyword evidence="1 10" id="KW-1003">Cell membrane</keyword>
<evidence type="ECO:0000256" key="3">
    <source>
        <dbReference type="ARBA" id="ARBA00022679"/>
    </source>
</evidence>
<feature type="transmembrane region" description="Helical" evidence="10">
    <location>
        <begin position="147"/>
        <end position="174"/>
    </location>
</feature>
<keyword evidence="2 10" id="KW-0444">Lipid biosynthesis</keyword>
<keyword evidence="5 10" id="KW-1133">Transmembrane helix</keyword>
<gene>
    <name evidence="10" type="primary">plsY</name>
    <name evidence="11" type="ORF">SAMN05660337_2018</name>
</gene>
<organism evidence="11 12">
    <name type="scientific">Maridesulfovibrio ferrireducens</name>
    <dbReference type="NCBI Taxonomy" id="246191"/>
    <lineage>
        <taxon>Bacteria</taxon>
        <taxon>Pseudomonadati</taxon>
        <taxon>Thermodesulfobacteriota</taxon>
        <taxon>Desulfovibrionia</taxon>
        <taxon>Desulfovibrionales</taxon>
        <taxon>Desulfovibrionaceae</taxon>
        <taxon>Maridesulfovibrio</taxon>
    </lineage>
</organism>
<evidence type="ECO:0000256" key="6">
    <source>
        <dbReference type="ARBA" id="ARBA00023098"/>
    </source>
</evidence>
<keyword evidence="8 10" id="KW-0594">Phospholipid biosynthesis</keyword>
<proteinExistence type="inferred from homology"/>
<accession>A0A1G9H5W0</accession>
<keyword evidence="11" id="KW-0012">Acyltransferase</keyword>
<comment type="catalytic activity">
    <reaction evidence="10">
        <text>an acyl phosphate + sn-glycerol 3-phosphate = a 1-acyl-sn-glycero-3-phosphate + phosphate</text>
        <dbReference type="Rhea" id="RHEA:34075"/>
        <dbReference type="ChEBI" id="CHEBI:43474"/>
        <dbReference type="ChEBI" id="CHEBI:57597"/>
        <dbReference type="ChEBI" id="CHEBI:57970"/>
        <dbReference type="ChEBI" id="CHEBI:59918"/>
        <dbReference type="EC" id="2.3.1.275"/>
    </reaction>
</comment>
<keyword evidence="12" id="KW-1185">Reference proteome</keyword>
<dbReference type="OrthoDB" id="9777124at2"/>
<comment type="subcellular location">
    <subcellularLocation>
        <location evidence="10">Cell membrane</location>
        <topology evidence="10">Multi-pass membrane protein</topology>
    </subcellularLocation>
</comment>
<keyword evidence="9 10" id="KW-1208">Phospholipid metabolism</keyword>
<comment type="subunit">
    <text evidence="10">Probably interacts with PlsX.</text>
</comment>
<feature type="transmembrane region" description="Helical" evidence="10">
    <location>
        <begin position="78"/>
        <end position="98"/>
    </location>
</feature>
<dbReference type="GO" id="GO:0043772">
    <property type="term" value="F:acyl-phosphate glycerol-3-phosphate acyltransferase activity"/>
    <property type="evidence" value="ECO:0007669"/>
    <property type="project" value="UniProtKB-UniRule"/>
</dbReference>
<evidence type="ECO:0000256" key="5">
    <source>
        <dbReference type="ARBA" id="ARBA00022989"/>
    </source>
</evidence>
<keyword evidence="7 10" id="KW-0472">Membrane</keyword>
<evidence type="ECO:0000256" key="4">
    <source>
        <dbReference type="ARBA" id="ARBA00022692"/>
    </source>
</evidence>
<dbReference type="Pfam" id="PF02660">
    <property type="entry name" value="G3P_acyltransf"/>
    <property type="match status" value="1"/>
</dbReference>
<dbReference type="GO" id="GO:0005886">
    <property type="term" value="C:plasma membrane"/>
    <property type="evidence" value="ECO:0007669"/>
    <property type="project" value="UniProtKB-SubCell"/>
</dbReference>
<evidence type="ECO:0000256" key="8">
    <source>
        <dbReference type="ARBA" id="ARBA00023209"/>
    </source>
</evidence>
<dbReference type="AlphaFoldDB" id="A0A1G9H5W0"/>
<dbReference type="STRING" id="246191.SAMN05660337_2018"/>
<keyword evidence="4 10" id="KW-0812">Transmembrane</keyword>
<protein>
    <recommendedName>
        <fullName evidence="10">Glycerol-3-phosphate acyltransferase</fullName>
    </recommendedName>
    <alternativeName>
        <fullName evidence="10">Acyl-PO4 G3P acyltransferase</fullName>
    </alternativeName>
    <alternativeName>
        <fullName evidence="10">Acyl-phosphate--glycerol-3-phosphate acyltransferase</fullName>
    </alternativeName>
    <alternativeName>
        <fullName evidence="10">G3P acyltransferase</fullName>
        <shortName evidence="10">GPAT</shortName>
        <ecNumber evidence="10">2.3.1.275</ecNumber>
    </alternativeName>
    <alternativeName>
        <fullName evidence="10">Lysophosphatidic acid synthase</fullName>
        <shortName evidence="10">LPA synthase</shortName>
    </alternativeName>
</protein>
<sequence length="194" mass="20895">MLWIFWLVFAYFLGSLPFGLFIAKIGCGIDPRTEGSKNTGATNVARLCGFKYGVAALLLDIAKGFIPVLMASQYSHNWMFLSLVALSAVLGHVFSIFLDMRGGKAVATTIGAFLVLAPAATLWAVIFCVAVIMLSGYVSMGSLTLAVALPVLALLTGSFGAVLLGCVLTLILFWTHRENIRRLATGEENSWKKK</sequence>
<dbReference type="EMBL" id="FNGA01000003">
    <property type="protein sequence ID" value="SDL08252.1"/>
    <property type="molecule type" value="Genomic_DNA"/>
</dbReference>
<name>A0A1G9H5W0_9BACT</name>
<comment type="function">
    <text evidence="10">Catalyzes the transfer of an acyl group from acyl-phosphate (acyl-PO(4)) to glycerol-3-phosphate (G3P) to form lysophosphatidic acid (LPA). This enzyme utilizes acyl-phosphate as fatty acyl donor, but not acyl-CoA or acyl-ACP.</text>
</comment>
<evidence type="ECO:0000256" key="1">
    <source>
        <dbReference type="ARBA" id="ARBA00022475"/>
    </source>
</evidence>
<evidence type="ECO:0000313" key="11">
    <source>
        <dbReference type="EMBL" id="SDL08252.1"/>
    </source>
</evidence>
<dbReference type="InterPro" id="IPR003811">
    <property type="entry name" value="G3P_acylTferase_PlsY"/>
</dbReference>
<feature type="transmembrane region" description="Helical" evidence="10">
    <location>
        <begin position="6"/>
        <end position="23"/>
    </location>
</feature>
<feature type="transmembrane region" description="Helical" evidence="10">
    <location>
        <begin position="110"/>
        <end position="135"/>
    </location>
</feature>
<dbReference type="PANTHER" id="PTHR30309">
    <property type="entry name" value="INNER MEMBRANE PROTEIN YGIH"/>
    <property type="match status" value="1"/>
</dbReference>
<dbReference type="SMART" id="SM01207">
    <property type="entry name" value="G3P_acyltransf"/>
    <property type="match status" value="1"/>
</dbReference>
<dbReference type="RefSeq" id="WP_092160738.1">
    <property type="nucleotide sequence ID" value="NZ_FNGA01000003.1"/>
</dbReference>
<evidence type="ECO:0000256" key="9">
    <source>
        <dbReference type="ARBA" id="ARBA00023264"/>
    </source>
</evidence>
<keyword evidence="6 10" id="KW-0443">Lipid metabolism</keyword>
<keyword evidence="3 10" id="KW-0808">Transferase</keyword>
<feature type="transmembrane region" description="Helical" evidence="10">
    <location>
        <begin position="44"/>
        <end position="66"/>
    </location>
</feature>
<evidence type="ECO:0000313" key="12">
    <source>
        <dbReference type="Proteomes" id="UP000199053"/>
    </source>
</evidence>
<comment type="pathway">
    <text evidence="10">Lipid metabolism; phospholipid metabolism.</text>
</comment>
<dbReference type="PANTHER" id="PTHR30309:SF0">
    <property type="entry name" value="GLYCEROL-3-PHOSPHATE ACYLTRANSFERASE-RELATED"/>
    <property type="match status" value="1"/>
</dbReference>
<dbReference type="UniPathway" id="UPA00085"/>
<dbReference type="HAMAP" id="MF_01043">
    <property type="entry name" value="PlsY"/>
    <property type="match status" value="1"/>
</dbReference>
<dbReference type="GO" id="GO:0008654">
    <property type="term" value="P:phospholipid biosynthetic process"/>
    <property type="evidence" value="ECO:0007669"/>
    <property type="project" value="UniProtKB-UniRule"/>
</dbReference>
<comment type="similarity">
    <text evidence="10">Belongs to the PlsY family.</text>
</comment>
<dbReference type="EC" id="2.3.1.275" evidence="10"/>